<comment type="similarity">
    <text evidence="1 2">Belongs to the universal stress protein A family.</text>
</comment>
<dbReference type="InterPro" id="IPR006015">
    <property type="entry name" value="Universal_stress_UspA"/>
</dbReference>
<evidence type="ECO:0000313" key="4">
    <source>
        <dbReference type="EMBL" id="KVW99629.1"/>
    </source>
</evidence>
<dbReference type="RefSeq" id="WP_059750747.1">
    <property type="nucleotide sequence ID" value="NZ_LDUG01000002.1"/>
</dbReference>
<dbReference type="PANTHER" id="PTHR46268">
    <property type="entry name" value="STRESS RESPONSE PROTEIN NHAX"/>
    <property type="match status" value="1"/>
</dbReference>
<reference evidence="4 5" key="1">
    <citation type="journal article" date="2015" name="Appl. Environ. Microbiol.">
        <title>Aerobic and Anaerobic Thiosulfate Oxidation by a Cold-Adapted, Subglacial Chemoautotroph.</title>
        <authorList>
            <person name="Harrold Z.R."/>
            <person name="Skidmore M.L."/>
            <person name="Hamilton T.L."/>
            <person name="Desch L."/>
            <person name="Amada K."/>
            <person name="van Gelder W."/>
            <person name="Glover K."/>
            <person name="Roden E.E."/>
            <person name="Boyd E.S."/>
        </authorList>
    </citation>
    <scope>NUCLEOTIDE SEQUENCE [LARGE SCALE GENOMIC DNA]</scope>
    <source>
        <strain evidence="4 5">RG</strain>
    </source>
</reference>
<dbReference type="InterPro" id="IPR014729">
    <property type="entry name" value="Rossmann-like_a/b/a_fold"/>
</dbReference>
<sequence>MYSRILVAIDGSPGSAHALQHAAGLAKGLSASLRIIHVVDIGLLPYGPELSIDIDALLEARYAAAENILAAARDSVQAPELEVETRLLDTATPVQHVAAAIAEAATSWPADLLVLGTHGRRGVERWLLGSVAEGVARRSTVPVLLVPVSGGPAESP</sequence>
<name>A0A125BDT1_THIDE</name>
<evidence type="ECO:0000256" key="2">
    <source>
        <dbReference type="PIRNR" id="PIRNR006276"/>
    </source>
</evidence>
<keyword evidence="5" id="KW-1185">Reference proteome</keyword>
<dbReference type="AlphaFoldDB" id="A0A125BDT1"/>
<comment type="caution">
    <text evidence="4">The sequence shown here is derived from an EMBL/GenBank/DDBJ whole genome shotgun (WGS) entry which is preliminary data.</text>
</comment>
<comment type="subcellular location">
    <subcellularLocation>
        <location evidence="2">Cytoplasm</location>
    </subcellularLocation>
</comment>
<dbReference type="Proteomes" id="UP000064243">
    <property type="component" value="Unassembled WGS sequence"/>
</dbReference>
<proteinExistence type="inferred from homology"/>
<dbReference type="Gene3D" id="3.40.50.620">
    <property type="entry name" value="HUPs"/>
    <property type="match status" value="1"/>
</dbReference>
<dbReference type="EMBL" id="LDUG01000002">
    <property type="protein sequence ID" value="KVW99629.1"/>
    <property type="molecule type" value="Genomic_DNA"/>
</dbReference>
<dbReference type="Pfam" id="PF00582">
    <property type="entry name" value="Usp"/>
    <property type="match status" value="1"/>
</dbReference>
<feature type="domain" description="UspA" evidence="3">
    <location>
        <begin position="1"/>
        <end position="147"/>
    </location>
</feature>
<protein>
    <recommendedName>
        <fullName evidence="2">Universal stress protein</fullName>
    </recommendedName>
</protein>
<dbReference type="PANTHER" id="PTHR46268:SF6">
    <property type="entry name" value="UNIVERSAL STRESS PROTEIN UP12"/>
    <property type="match status" value="1"/>
</dbReference>
<dbReference type="SUPFAM" id="SSF52402">
    <property type="entry name" value="Adenine nucleotide alpha hydrolases-like"/>
    <property type="match status" value="1"/>
</dbReference>
<dbReference type="OrthoDB" id="5295044at2"/>
<evidence type="ECO:0000256" key="1">
    <source>
        <dbReference type="ARBA" id="ARBA00008791"/>
    </source>
</evidence>
<evidence type="ECO:0000313" key="5">
    <source>
        <dbReference type="Proteomes" id="UP000064243"/>
    </source>
</evidence>
<dbReference type="PRINTS" id="PR01438">
    <property type="entry name" value="UNVRSLSTRESS"/>
</dbReference>
<organism evidence="4 5">
    <name type="scientific">Thiobacillus denitrificans</name>
    <dbReference type="NCBI Taxonomy" id="36861"/>
    <lineage>
        <taxon>Bacteria</taxon>
        <taxon>Pseudomonadati</taxon>
        <taxon>Pseudomonadota</taxon>
        <taxon>Betaproteobacteria</taxon>
        <taxon>Nitrosomonadales</taxon>
        <taxon>Thiobacillaceae</taxon>
        <taxon>Thiobacillus</taxon>
    </lineage>
</organism>
<dbReference type="CDD" id="cd00293">
    <property type="entry name" value="USP-like"/>
    <property type="match status" value="1"/>
</dbReference>
<gene>
    <name evidence="4" type="ORF">ABW22_00170</name>
</gene>
<accession>A0A125BDT1</accession>
<dbReference type="GO" id="GO:0005737">
    <property type="term" value="C:cytoplasm"/>
    <property type="evidence" value="ECO:0007669"/>
    <property type="project" value="UniProtKB-SubCell"/>
</dbReference>
<evidence type="ECO:0000259" key="3">
    <source>
        <dbReference type="Pfam" id="PF00582"/>
    </source>
</evidence>
<dbReference type="PATRIC" id="fig|36861.3.peg.1060"/>
<keyword evidence="2" id="KW-0963">Cytoplasm</keyword>
<dbReference type="PIRSF" id="PIRSF006276">
    <property type="entry name" value="UspA"/>
    <property type="match status" value="1"/>
</dbReference>
<dbReference type="InterPro" id="IPR006016">
    <property type="entry name" value="UspA"/>
</dbReference>